<feature type="transmembrane region" description="Helical" evidence="2">
    <location>
        <begin position="31"/>
        <end position="58"/>
    </location>
</feature>
<geneLocation type="plastid" evidence="3"/>
<feature type="transmembrane region" description="Helical" evidence="2">
    <location>
        <begin position="70"/>
        <end position="91"/>
    </location>
</feature>
<dbReference type="InterPro" id="IPR051790">
    <property type="entry name" value="Cytochrome_c-biogenesis_DsbD"/>
</dbReference>
<gene>
    <name evidence="3" type="primary">ccdA</name>
    <name evidence="3" type="ORF">Sdur_125</name>
</gene>
<keyword evidence="1" id="KW-0201">Cytochrome c-type biogenesis</keyword>
<proteinExistence type="predicted"/>
<evidence type="ECO:0000313" key="3">
    <source>
        <dbReference type="EMBL" id="AMK96173.1"/>
    </source>
</evidence>
<dbReference type="GeneID" id="27215628"/>
<keyword evidence="2" id="KW-1133">Transmembrane helix</keyword>
<accession>A0A141SD05</accession>
<reference evidence="3" key="1">
    <citation type="submission" date="2015-07" db="EMBL/GenBank/DDBJ databases">
        <title>Reconstructing the complex evolutionary history of mobile plasmids in red algal genomes.</title>
        <authorList>
            <person name="Lee J."/>
            <person name="Kim K.M."/>
            <person name="Yang E.C."/>
            <person name="Miller K.A."/>
            <person name="Boo S.M."/>
            <person name="Bhattacharya D."/>
            <person name="Yoon H.S."/>
        </authorList>
    </citation>
    <scope>NUCLEOTIDE SEQUENCE</scope>
</reference>
<organism evidence="3">
    <name type="scientific">Sporolithon durum</name>
    <dbReference type="NCBI Taxonomy" id="48970"/>
    <lineage>
        <taxon>Eukaryota</taxon>
        <taxon>Rhodophyta</taxon>
        <taxon>Florideophyceae</taxon>
        <taxon>Corallinophycidae</taxon>
        <taxon>Sporolithales</taxon>
        <taxon>Sporolithaceae</taxon>
        <taxon>Sporolithon</taxon>
    </lineage>
</organism>
<feature type="transmembrane region" description="Helical" evidence="2">
    <location>
        <begin position="180"/>
        <end position="200"/>
    </location>
</feature>
<feature type="transmembrane region" description="Helical" evidence="2">
    <location>
        <begin position="97"/>
        <end position="125"/>
    </location>
</feature>
<feature type="transmembrane region" description="Helical" evidence="2">
    <location>
        <begin position="145"/>
        <end position="168"/>
    </location>
</feature>
<evidence type="ECO:0000256" key="2">
    <source>
        <dbReference type="SAM" id="Phobius"/>
    </source>
</evidence>
<dbReference type="GO" id="GO:0017004">
    <property type="term" value="P:cytochrome complex assembly"/>
    <property type="evidence" value="ECO:0007669"/>
    <property type="project" value="UniProtKB-KW"/>
</dbReference>
<dbReference type="PANTHER" id="PTHR31272">
    <property type="entry name" value="CYTOCHROME C-TYPE BIOGENESIS PROTEIN HI_1454-RELATED"/>
    <property type="match status" value="1"/>
</dbReference>
<protein>
    <submittedName>
        <fullName evidence="3">Cytochrome c biogenesis protein transmembrane region</fullName>
    </submittedName>
</protein>
<keyword evidence="3" id="KW-0934">Plastid</keyword>
<keyword evidence="2" id="KW-0472">Membrane</keyword>
<dbReference type="RefSeq" id="YP_009243931.1">
    <property type="nucleotide sequence ID" value="NC_029857.1"/>
</dbReference>
<dbReference type="PANTHER" id="PTHR31272:SF6">
    <property type="entry name" value="CYTOCHROME C-TYPE BIOGENESIS CCDA-LIKE CHLOROPLASTIC PROTEIN"/>
    <property type="match status" value="1"/>
</dbReference>
<keyword evidence="2 3" id="KW-0812">Transmembrane</keyword>
<name>A0A141SD05_9FLOR</name>
<evidence type="ECO:0000256" key="1">
    <source>
        <dbReference type="ARBA" id="ARBA00022748"/>
    </source>
</evidence>
<dbReference type="EMBL" id="KT266785">
    <property type="protein sequence ID" value="AMK96173.1"/>
    <property type="molecule type" value="Genomic_DNA"/>
</dbReference>
<dbReference type="AlphaFoldDB" id="A0A141SD05"/>
<feature type="transmembrane region" description="Helical" evidence="2">
    <location>
        <begin position="212"/>
        <end position="230"/>
    </location>
</feature>
<sequence length="235" mass="27462">MNLYFLDSEAYLYSYQQFFQNLFYIQSNNNFHITLLLLFLSGIFTGLNPCLISIFPISMAYVSSKRKKQIYNFIFGLYSSLFLGFILTFLLNHKYHYFLIKVPLIISIMTIFFGLNLLDIVIVNFHVFSIRLNDIFLQTIDLKDYLAGFLLGLNTSTCSAPVLLTFLIWQSYVHKVLNMVAYMIGYIIPLTTMLLVTWHYFQLSRLMQIWKIFRPAGGALILCFGILKFLDSFLL</sequence>